<keyword evidence="1" id="KW-0472">Membrane</keyword>
<proteinExistence type="predicted"/>
<accession>A0A5J4FY13</accession>
<feature type="transmembrane region" description="Helical" evidence="1">
    <location>
        <begin position="7"/>
        <end position="26"/>
    </location>
</feature>
<feature type="transmembrane region" description="Helical" evidence="1">
    <location>
        <begin position="38"/>
        <end position="55"/>
    </location>
</feature>
<evidence type="ECO:0000313" key="3">
    <source>
        <dbReference type="Proteomes" id="UP000326994"/>
    </source>
</evidence>
<evidence type="ECO:0000256" key="1">
    <source>
        <dbReference type="SAM" id="Phobius"/>
    </source>
</evidence>
<comment type="caution">
    <text evidence="2">The sequence shown here is derived from an EMBL/GenBank/DDBJ whole genome shotgun (WGS) entry which is preliminary data.</text>
</comment>
<keyword evidence="1" id="KW-1133">Transmembrane helix</keyword>
<protein>
    <submittedName>
        <fullName evidence="2">Uncharacterized protein</fullName>
    </submittedName>
</protein>
<name>A0A5J4FY13_9FLAO</name>
<keyword evidence="1" id="KW-0812">Transmembrane</keyword>
<dbReference type="AlphaFoldDB" id="A0A5J4FY13"/>
<keyword evidence="3" id="KW-1185">Reference proteome</keyword>
<evidence type="ECO:0000313" key="2">
    <source>
        <dbReference type="EMBL" id="GEQ86064.1"/>
    </source>
</evidence>
<gene>
    <name evidence="2" type="ORF">ULMS_15720</name>
</gene>
<dbReference type="EMBL" id="BKCF01000002">
    <property type="protein sequence ID" value="GEQ86064.1"/>
    <property type="molecule type" value="Genomic_DNA"/>
</dbReference>
<organism evidence="2 3">
    <name type="scientific">Patiriisocius marinistellae</name>
    <dbReference type="NCBI Taxonomy" id="2494560"/>
    <lineage>
        <taxon>Bacteria</taxon>
        <taxon>Pseudomonadati</taxon>
        <taxon>Bacteroidota</taxon>
        <taxon>Flavobacteriia</taxon>
        <taxon>Flavobacteriales</taxon>
        <taxon>Flavobacteriaceae</taxon>
        <taxon>Patiriisocius</taxon>
    </lineage>
</organism>
<dbReference type="Proteomes" id="UP000326994">
    <property type="component" value="Unassembled WGS sequence"/>
</dbReference>
<reference evidence="2 3" key="1">
    <citation type="submission" date="2019-08" db="EMBL/GenBank/DDBJ databases">
        <title>Ulvibacter marinistellae sp. nov., isolated from a starfish, Patiria pectinifera.</title>
        <authorList>
            <person name="Kawano K."/>
            <person name="Ushijima N."/>
            <person name="Kihara M."/>
            <person name="Itoh H."/>
        </authorList>
    </citation>
    <scope>NUCLEOTIDE SEQUENCE [LARGE SCALE GENOMIC DNA]</scope>
    <source>
        <strain evidence="2 3">KK4</strain>
    </source>
</reference>
<sequence length="63" mass="6878">MTNKVSLIIAGVLVIISGLYVSLGIFVYSGKENDSSGYFYLILTSIIVICGILILRKGIIKKR</sequence>